<feature type="compositionally biased region" description="Basic and acidic residues" evidence="6">
    <location>
        <begin position="358"/>
        <end position="377"/>
    </location>
</feature>
<organism evidence="9 10">
    <name type="scientific">Paenibacillus naphthalenovorans</name>
    <dbReference type="NCBI Taxonomy" id="162209"/>
    <lineage>
        <taxon>Bacteria</taxon>
        <taxon>Bacillati</taxon>
        <taxon>Bacillota</taxon>
        <taxon>Bacilli</taxon>
        <taxon>Bacillales</taxon>
        <taxon>Paenibacillaceae</taxon>
        <taxon>Paenibacillus</taxon>
    </lineage>
</organism>
<keyword evidence="4 7" id="KW-1133">Transmembrane helix</keyword>
<dbReference type="RefSeq" id="WP_062409830.1">
    <property type="nucleotide sequence ID" value="NZ_CP013652.1"/>
</dbReference>
<dbReference type="PATRIC" id="fig|162209.4.peg.3961"/>
<keyword evidence="5 7" id="KW-0472">Membrane</keyword>
<feature type="compositionally biased region" description="Polar residues" evidence="6">
    <location>
        <begin position="294"/>
        <end position="317"/>
    </location>
</feature>
<feature type="compositionally biased region" description="Basic and acidic residues" evidence="6">
    <location>
        <begin position="324"/>
        <end position="333"/>
    </location>
</feature>
<protein>
    <recommendedName>
        <fullName evidence="8">RsgI N-terminal anti-sigma domain-containing protein</fullName>
    </recommendedName>
</protein>
<keyword evidence="10" id="KW-1185">Reference proteome</keyword>
<dbReference type="Pfam" id="PF23750">
    <property type="entry name" value="RsgI_M"/>
    <property type="match status" value="1"/>
</dbReference>
<evidence type="ECO:0000256" key="4">
    <source>
        <dbReference type="ARBA" id="ARBA00022989"/>
    </source>
</evidence>
<evidence type="ECO:0000256" key="2">
    <source>
        <dbReference type="ARBA" id="ARBA00022475"/>
    </source>
</evidence>
<evidence type="ECO:0000313" key="10">
    <source>
        <dbReference type="Proteomes" id="UP000061660"/>
    </source>
</evidence>
<reference evidence="9 10" key="2">
    <citation type="journal article" date="2016" name="Genome Announc.">
        <title>Complete Genome Sequences of Two Interactive Moderate Thermophiles, Paenibacillus napthalenovorans 32O-Y and Paenibacillus sp. 32O-W.</title>
        <authorList>
            <person name="Butler R.R.III."/>
            <person name="Wang J."/>
            <person name="Stark B.C."/>
            <person name="Pombert J.F."/>
        </authorList>
    </citation>
    <scope>NUCLEOTIDE SEQUENCE [LARGE SCALE GENOMIC DNA]</scope>
    <source>
        <strain evidence="9 10">32O-Y</strain>
    </source>
</reference>
<accession>A0A0U2WFD9</accession>
<dbReference type="KEGG" id="pnp:IJ22_37200"/>
<name>A0A0U2WFD9_9BACL</name>
<dbReference type="InterPro" id="IPR024449">
    <property type="entry name" value="Anti-sigma_RsgI_N"/>
</dbReference>
<evidence type="ECO:0000313" key="9">
    <source>
        <dbReference type="EMBL" id="ALS24058.1"/>
    </source>
</evidence>
<evidence type="ECO:0000256" key="5">
    <source>
        <dbReference type="ARBA" id="ARBA00023136"/>
    </source>
</evidence>
<dbReference type="PROSITE" id="PS51849">
    <property type="entry name" value="RSGI_N"/>
    <property type="match status" value="1"/>
</dbReference>
<dbReference type="OrthoDB" id="9800626at2"/>
<dbReference type="Pfam" id="PF12791">
    <property type="entry name" value="RsgI_N"/>
    <property type="match status" value="1"/>
</dbReference>
<sequence length="517" mass="58397">MNKGIVMEITEKSVIVMRPDGRFQRLARKKRNCEVGEEITYADEGINWRNLSVAGRSAIVAAVVFCLVLFASFQGKLGSQEVVAYISIDINPSVEMGIDIRERVVELHGLNEDGEALIQQVDYKKKPLETVTAGILNRAESMAFSKGEAEIVIASTVIQPDSKISDTLIAEKLRLQVKEYIQTSHPTQVDSYHIASFAAPQEVREVASQNGVSMGKYTVYLNAKSSGAAITLDELKTRSVLSIFKESPEMAQMMAPDRLPTKAAIKQLMEEEKSGELDKRLQERLINREKADTNKGSTISLPDNTAPANEQKSSTVPSGSGKNDNNKDDKDSGNSRTVNARPGSPHSSVVTIPGVVRQADKKDDRDDRDDRRRGNNRDDDDDRNSRSIWDNRNSVEKRLREEAAKRLEEQKKREEEARKKLEELREKAEELKKKQAEEYRKRLEEERKKAEEQRGKDEEKRKEQGNRDENQRKKKDDDDSDSKKEPASGGQSLQNADREPEKVWNGSFTFPIFNPHP</sequence>
<evidence type="ECO:0000256" key="1">
    <source>
        <dbReference type="ARBA" id="ARBA00004162"/>
    </source>
</evidence>
<feature type="region of interest" description="Disordered" evidence="6">
    <location>
        <begin position="423"/>
        <end position="517"/>
    </location>
</feature>
<comment type="subcellular location">
    <subcellularLocation>
        <location evidence="1">Cell membrane</location>
        <topology evidence="1">Single-pass membrane protein</topology>
    </subcellularLocation>
</comment>
<feature type="transmembrane region" description="Helical" evidence="7">
    <location>
        <begin position="53"/>
        <end position="73"/>
    </location>
</feature>
<feature type="compositionally biased region" description="Basic and acidic residues" evidence="6">
    <location>
        <begin position="423"/>
        <end position="486"/>
    </location>
</feature>
<proteinExistence type="predicted"/>
<feature type="region of interest" description="Disordered" evidence="6">
    <location>
        <begin position="287"/>
        <end position="398"/>
    </location>
</feature>
<evidence type="ECO:0000256" key="7">
    <source>
        <dbReference type="SAM" id="Phobius"/>
    </source>
</evidence>
<dbReference type="GO" id="GO:0005886">
    <property type="term" value="C:plasma membrane"/>
    <property type="evidence" value="ECO:0007669"/>
    <property type="project" value="UniProtKB-SubCell"/>
</dbReference>
<dbReference type="AlphaFoldDB" id="A0A0U2WFD9"/>
<dbReference type="InterPro" id="IPR055431">
    <property type="entry name" value="RsgI_M"/>
</dbReference>
<dbReference type="STRING" id="162209.IJ22_37200"/>
<keyword evidence="2" id="KW-1003">Cell membrane</keyword>
<keyword evidence="3 7" id="KW-0812">Transmembrane</keyword>
<reference evidence="10" key="1">
    <citation type="submission" date="2015-12" db="EMBL/GenBank/DDBJ databases">
        <title>Complete genome sequences of two moderately thermophilic Paenibacillus species.</title>
        <authorList>
            <person name="Butler R.III."/>
            <person name="Wang J."/>
            <person name="Stark B.C."/>
            <person name="Pombert J.-F."/>
        </authorList>
    </citation>
    <scope>NUCLEOTIDE SEQUENCE [LARGE SCALE GENOMIC DNA]</scope>
    <source>
        <strain evidence="10">32O-Y</strain>
    </source>
</reference>
<evidence type="ECO:0000259" key="8">
    <source>
        <dbReference type="PROSITE" id="PS51849"/>
    </source>
</evidence>
<evidence type="ECO:0000256" key="6">
    <source>
        <dbReference type="SAM" id="MobiDB-lite"/>
    </source>
</evidence>
<feature type="domain" description="RsgI N-terminal anti-sigma" evidence="8">
    <location>
        <begin position="2"/>
        <end position="50"/>
    </location>
</feature>
<dbReference type="Proteomes" id="UP000061660">
    <property type="component" value="Chromosome"/>
</dbReference>
<dbReference type="EMBL" id="CP013652">
    <property type="protein sequence ID" value="ALS24058.1"/>
    <property type="molecule type" value="Genomic_DNA"/>
</dbReference>
<evidence type="ECO:0000256" key="3">
    <source>
        <dbReference type="ARBA" id="ARBA00022692"/>
    </source>
</evidence>
<gene>
    <name evidence="9" type="ORF">IJ22_37200</name>
</gene>